<evidence type="ECO:0000313" key="3">
    <source>
        <dbReference type="Proteomes" id="UP000240542"/>
    </source>
</evidence>
<dbReference type="PANTHER" id="PTHR42791">
    <property type="entry name" value="GNAT FAMILY ACETYLTRANSFERASE"/>
    <property type="match status" value="1"/>
</dbReference>
<name>A0A2P8DE34_9ACTN</name>
<dbReference type="InterPro" id="IPR052523">
    <property type="entry name" value="Trichothecene_AcTrans"/>
</dbReference>
<dbReference type="CDD" id="cd04301">
    <property type="entry name" value="NAT_SF"/>
    <property type="match status" value="1"/>
</dbReference>
<dbReference type="Gene3D" id="3.40.630.30">
    <property type="match status" value="1"/>
</dbReference>
<sequence>MTDTSGPNGTDSDPIEVRDLRADEIPQAVAVIARGMRDNPLHVAAYGPDPDRRLRCHGRLVGGMFGVSPAMRHICAIRNGAVVGLTGVAPVDTCRLSTGQKVRLLPALAALGPSAVAKVLSWTGTWSKHDPNEPHVHLGPLAVDAALQGRGIGSRIMREHCRRLDAAGESGYLETDKAANVAFYERFGYTVTAEAEVIGVPNWFMRRAART</sequence>
<keyword evidence="2" id="KW-0808">Transferase</keyword>
<evidence type="ECO:0000313" key="2">
    <source>
        <dbReference type="EMBL" id="PSK95465.1"/>
    </source>
</evidence>
<comment type="caution">
    <text evidence="2">The sequence shown here is derived from an EMBL/GenBank/DDBJ whole genome shotgun (WGS) entry which is preliminary data.</text>
</comment>
<dbReference type="Proteomes" id="UP000240542">
    <property type="component" value="Unassembled WGS sequence"/>
</dbReference>
<dbReference type="InterPro" id="IPR016181">
    <property type="entry name" value="Acyl_CoA_acyltransferase"/>
</dbReference>
<evidence type="ECO:0000259" key="1">
    <source>
        <dbReference type="PROSITE" id="PS51186"/>
    </source>
</evidence>
<protein>
    <submittedName>
        <fullName evidence="2">Acetyltransferase (GNAT) family protein</fullName>
    </submittedName>
</protein>
<dbReference type="PROSITE" id="PS51186">
    <property type="entry name" value="GNAT"/>
    <property type="match status" value="1"/>
</dbReference>
<dbReference type="PANTHER" id="PTHR42791:SF1">
    <property type="entry name" value="N-ACETYLTRANSFERASE DOMAIN-CONTAINING PROTEIN"/>
    <property type="match status" value="1"/>
</dbReference>
<dbReference type="GO" id="GO:0016747">
    <property type="term" value="F:acyltransferase activity, transferring groups other than amino-acyl groups"/>
    <property type="evidence" value="ECO:0007669"/>
    <property type="project" value="InterPro"/>
</dbReference>
<dbReference type="Pfam" id="PF13508">
    <property type="entry name" value="Acetyltransf_7"/>
    <property type="match status" value="1"/>
</dbReference>
<reference evidence="2 3" key="1">
    <citation type="submission" date="2018-03" db="EMBL/GenBank/DDBJ databases">
        <title>Genomic Encyclopedia of Archaeal and Bacterial Type Strains, Phase II (KMG-II): from individual species to whole genera.</title>
        <authorList>
            <person name="Goeker M."/>
        </authorList>
    </citation>
    <scope>NUCLEOTIDE SEQUENCE [LARGE SCALE GENOMIC DNA]</scope>
    <source>
        <strain evidence="2 3">DSM 45312</strain>
    </source>
</reference>
<dbReference type="EMBL" id="PYGA01000015">
    <property type="protein sequence ID" value="PSK95465.1"/>
    <property type="molecule type" value="Genomic_DNA"/>
</dbReference>
<feature type="domain" description="N-acetyltransferase" evidence="1">
    <location>
        <begin position="15"/>
        <end position="210"/>
    </location>
</feature>
<accession>A0A2P8DE34</accession>
<proteinExistence type="predicted"/>
<keyword evidence="3" id="KW-1185">Reference proteome</keyword>
<dbReference type="AlphaFoldDB" id="A0A2P8DE34"/>
<dbReference type="RefSeq" id="WP_106584793.1">
    <property type="nucleotide sequence ID" value="NZ_PYGA01000015.1"/>
</dbReference>
<dbReference type="InterPro" id="IPR000182">
    <property type="entry name" value="GNAT_dom"/>
</dbReference>
<dbReference type="OrthoDB" id="7057833at2"/>
<dbReference type="SUPFAM" id="SSF55729">
    <property type="entry name" value="Acyl-CoA N-acyltransferases (Nat)"/>
    <property type="match status" value="1"/>
</dbReference>
<organism evidence="2 3">
    <name type="scientific">Murinocardiopsis flavida</name>
    <dbReference type="NCBI Taxonomy" id="645275"/>
    <lineage>
        <taxon>Bacteria</taxon>
        <taxon>Bacillati</taxon>
        <taxon>Actinomycetota</taxon>
        <taxon>Actinomycetes</taxon>
        <taxon>Streptosporangiales</taxon>
        <taxon>Nocardiopsidaceae</taxon>
        <taxon>Murinocardiopsis</taxon>
    </lineage>
</organism>
<gene>
    <name evidence="2" type="ORF">CLV63_115127</name>
</gene>